<dbReference type="PROSITE" id="PS50893">
    <property type="entry name" value="ABC_TRANSPORTER_2"/>
    <property type="match status" value="1"/>
</dbReference>
<dbReference type="InterPro" id="IPR027417">
    <property type="entry name" value="P-loop_NTPase"/>
</dbReference>
<dbReference type="Proteomes" id="UP000465601">
    <property type="component" value="Unassembled WGS sequence"/>
</dbReference>
<dbReference type="GO" id="GO:0005524">
    <property type="term" value="F:ATP binding"/>
    <property type="evidence" value="ECO:0007669"/>
    <property type="project" value="UniProtKB-KW"/>
</dbReference>
<proteinExistence type="predicted"/>
<gene>
    <name evidence="5" type="ORF">F8153_05140</name>
</gene>
<dbReference type="InterPro" id="IPR003439">
    <property type="entry name" value="ABC_transporter-like_ATP-bd"/>
</dbReference>
<sequence length="246" mass="28357">MFYFKASKYLKKGFGFMENAIELRDLTMGYGNHTILRNLYLNIKVGEFVSIFGENGAGKTTLFKGILQLLPIMKGNIKIFNVDVTKSNEKTWLRSQIGYVPQRHNQGNFPITVFEATLLGRWGSSFSYFKKPSAEDKEVAKDILQLVDLSHLSHQDCRRLSGGQIQRLNIARALARHPRILLLDEPNTHLDIESQQKLDNILHSIRKEYHLSILMISHDQLHTRRVSDRVVHLRNGTFQKDLELVI</sequence>
<reference evidence="5 6" key="1">
    <citation type="submission" date="2019-10" db="EMBL/GenBank/DDBJ databases">
        <title>Alkaliphilus serpentinus sp. nov. and Alkaliphilus pronyensis sp. nov., two novel anaerobic alkaliphilic species isolated from the serpentinized-hosted hydrothermal field of the Prony Bay (New Caledonia).</title>
        <authorList>
            <person name="Postec A."/>
        </authorList>
    </citation>
    <scope>NUCLEOTIDE SEQUENCE [LARGE SCALE GENOMIC DNA]</scope>
    <source>
        <strain evidence="5 6">LacT</strain>
    </source>
</reference>
<dbReference type="PANTHER" id="PTHR42734">
    <property type="entry name" value="METAL TRANSPORT SYSTEM ATP-BINDING PROTEIN TM_0124-RELATED"/>
    <property type="match status" value="1"/>
</dbReference>
<evidence type="ECO:0000259" key="4">
    <source>
        <dbReference type="PROSITE" id="PS50893"/>
    </source>
</evidence>
<evidence type="ECO:0000256" key="2">
    <source>
        <dbReference type="ARBA" id="ARBA00022741"/>
    </source>
</evidence>
<keyword evidence="3 5" id="KW-0067">ATP-binding</keyword>
<comment type="caution">
    <text evidence="5">The sequence shown here is derived from an EMBL/GenBank/DDBJ whole genome shotgun (WGS) entry which is preliminary data.</text>
</comment>
<feature type="domain" description="ABC transporter" evidence="4">
    <location>
        <begin position="21"/>
        <end position="246"/>
    </location>
</feature>
<evidence type="ECO:0000256" key="3">
    <source>
        <dbReference type="ARBA" id="ARBA00022840"/>
    </source>
</evidence>
<accession>A0A833M8T2</accession>
<dbReference type="InterPro" id="IPR017871">
    <property type="entry name" value="ABC_transporter-like_CS"/>
</dbReference>
<keyword evidence="6" id="KW-1185">Reference proteome</keyword>
<dbReference type="SMART" id="SM00382">
    <property type="entry name" value="AAA"/>
    <property type="match status" value="1"/>
</dbReference>
<dbReference type="Gene3D" id="3.40.50.300">
    <property type="entry name" value="P-loop containing nucleotide triphosphate hydrolases"/>
    <property type="match status" value="1"/>
</dbReference>
<dbReference type="PROSITE" id="PS00211">
    <property type="entry name" value="ABC_TRANSPORTER_1"/>
    <property type="match status" value="1"/>
</dbReference>
<evidence type="ECO:0000313" key="5">
    <source>
        <dbReference type="EMBL" id="KAB3531561.1"/>
    </source>
</evidence>
<keyword evidence="1" id="KW-0813">Transport</keyword>
<dbReference type="OrthoDB" id="9806726at2"/>
<dbReference type="GO" id="GO:0016887">
    <property type="term" value="F:ATP hydrolysis activity"/>
    <property type="evidence" value="ECO:0007669"/>
    <property type="project" value="InterPro"/>
</dbReference>
<dbReference type="InterPro" id="IPR050153">
    <property type="entry name" value="Metal_Ion_Import_ABC"/>
</dbReference>
<dbReference type="Pfam" id="PF00005">
    <property type="entry name" value="ABC_tran"/>
    <property type="match status" value="1"/>
</dbReference>
<keyword evidence="2" id="KW-0547">Nucleotide-binding</keyword>
<name>A0A833M8T2_9FIRM</name>
<protein>
    <submittedName>
        <fullName evidence="5">Metal ABC transporter ATP-binding protein</fullName>
    </submittedName>
</protein>
<evidence type="ECO:0000313" key="6">
    <source>
        <dbReference type="Proteomes" id="UP000465601"/>
    </source>
</evidence>
<evidence type="ECO:0000256" key="1">
    <source>
        <dbReference type="ARBA" id="ARBA00022448"/>
    </source>
</evidence>
<dbReference type="EMBL" id="WBZB01000013">
    <property type="protein sequence ID" value="KAB3531561.1"/>
    <property type="molecule type" value="Genomic_DNA"/>
</dbReference>
<organism evidence="5 6">
    <name type="scientific">Alkaliphilus serpentinus</name>
    <dbReference type="NCBI Taxonomy" id="1482731"/>
    <lineage>
        <taxon>Bacteria</taxon>
        <taxon>Bacillati</taxon>
        <taxon>Bacillota</taxon>
        <taxon>Clostridia</taxon>
        <taxon>Peptostreptococcales</taxon>
        <taxon>Natronincolaceae</taxon>
        <taxon>Alkaliphilus</taxon>
    </lineage>
</organism>
<dbReference type="InterPro" id="IPR003593">
    <property type="entry name" value="AAA+_ATPase"/>
</dbReference>
<dbReference type="SUPFAM" id="SSF52540">
    <property type="entry name" value="P-loop containing nucleoside triphosphate hydrolases"/>
    <property type="match status" value="1"/>
</dbReference>
<dbReference type="AlphaFoldDB" id="A0A833M8T2"/>